<feature type="region of interest" description="Disordered" evidence="1">
    <location>
        <begin position="27"/>
        <end position="58"/>
    </location>
</feature>
<organism evidence="3 4">
    <name type="scientific">Amycolatopsis plumensis</name>
    <dbReference type="NCBI Taxonomy" id="236508"/>
    <lineage>
        <taxon>Bacteria</taxon>
        <taxon>Bacillati</taxon>
        <taxon>Actinomycetota</taxon>
        <taxon>Actinomycetes</taxon>
        <taxon>Pseudonocardiales</taxon>
        <taxon>Pseudonocardiaceae</taxon>
        <taxon>Amycolatopsis</taxon>
    </lineage>
</organism>
<accession>A0ABV5U7K5</accession>
<feature type="chain" id="PRO_5047380483" evidence="2">
    <location>
        <begin position="19"/>
        <end position="189"/>
    </location>
</feature>
<proteinExistence type="predicted"/>
<dbReference type="InterPro" id="IPR024520">
    <property type="entry name" value="DUF3558"/>
</dbReference>
<keyword evidence="2" id="KW-0732">Signal</keyword>
<dbReference type="Pfam" id="PF12079">
    <property type="entry name" value="DUF3558"/>
    <property type="match status" value="1"/>
</dbReference>
<comment type="caution">
    <text evidence="3">The sequence shown here is derived from an EMBL/GenBank/DDBJ whole genome shotgun (WGS) entry which is preliminary data.</text>
</comment>
<keyword evidence="4" id="KW-1185">Reference proteome</keyword>
<reference evidence="3 4" key="1">
    <citation type="submission" date="2024-09" db="EMBL/GenBank/DDBJ databases">
        <authorList>
            <person name="Sun Q."/>
            <person name="Mori K."/>
        </authorList>
    </citation>
    <scope>NUCLEOTIDE SEQUENCE [LARGE SCALE GENOMIC DNA]</scope>
    <source>
        <strain evidence="3 4">JCM 13852</strain>
    </source>
</reference>
<dbReference type="EMBL" id="JBHMBK010000017">
    <property type="protein sequence ID" value="MFB9687056.1"/>
    <property type="molecule type" value="Genomic_DNA"/>
</dbReference>
<dbReference type="RefSeq" id="WP_378197231.1">
    <property type="nucleotide sequence ID" value="NZ_JBHMBK010000017.1"/>
</dbReference>
<evidence type="ECO:0000256" key="1">
    <source>
        <dbReference type="SAM" id="MobiDB-lite"/>
    </source>
</evidence>
<gene>
    <name evidence="3" type="ORF">ACFFTO_22990</name>
</gene>
<feature type="compositionally biased region" description="Low complexity" evidence="1">
    <location>
        <begin position="27"/>
        <end position="56"/>
    </location>
</feature>
<name>A0ABV5U7K5_9PSEU</name>
<dbReference type="PROSITE" id="PS51257">
    <property type="entry name" value="PROKAR_LIPOPROTEIN"/>
    <property type="match status" value="1"/>
</dbReference>
<evidence type="ECO:0000313" key="4">
    <source>
        <dbReference type="Proteomes" id="UP001589535"/>
    </source>
</evidence>
<protein>
    <submittedName>
        <fullName evidence="3">DUF3558 domain-containing protein</fullName>
    </submittedName>
</protein>
<sequence>MKLLVRAVLPVAAGALLLAGCTDTRTGTPSAAGSATSAPSTGESSSAAPGGATTTSLEPCTLLTPADVTAYGTFKDGEEQKLGSARVCRYQKQRTDASEEGGIIGVAIRDDAPLASVNDTGGGIKDLEVNGRKAKQASSQSPLGCTVALGVGDNARVDVNVTAVDTVEKACQMANDVATKAVEPKLPKA</sequence>
<evidence type="ECO:0000313" key="3">
    <source>
        <dbReference type="EMBL" id="MFB9687056.1"/>
    </source>
</evidence>
<evidence type="ECO:0000256" key="2">
    <source>
        <dbReference type="SAM" id="SignalP"/>
    </source>
</evidence>
<feature type="signal peptide" evidence="2">
    <location>
        <begin position="1"/>
        <end position="18"/>
    </location>
</feature>
<dbReference type="Proteomes" id="UP001589535">
    <property type="component" value="Unassembled WGS sequence"/>
</dbReference>